<dbReference type="GO" id="GO:0004386">
    <property type="term" value="F:helicase activity"/>
    <property type="evidence" value="ECO:0007669"/>
    <property type="project" value="UniProtKB-KW"/>
</dbReference>
<dbReference type="EMBL" id="BDJL01000017">
    <property type="protein sequence ID" value="GAV24789.1"/>
    <property type="molecule type" value="Genomic_DNA"/>
</dbReference>
<comment type="caution">
    <text evidence="1">The sequence shown here is derived from an EMBL/GenBank/DDBJ whole genome shotgun (WGS) entry which is preliminary data.</text>
</comment>
<dbReference type="GO" id="GO:0000287">
    <property type="term" value="F:magnesium ion binding"/>
    <property type="evidence" value="ECO:0007669"/>
    <property type="project" value="InterPro"/>
</dbReference>
<dbReference type="GO" id="GO:0006281">
    <property type="term" value="P:DNA repair"/>
    <property type="evidence" value="ECO:0007669"/>
    <property type="project" value="InterPro"/>
</dbReference>
<dbReference type="GO" id="GO:0006310">
    <property type="term" value="P:DNA recombination"/>
    <property type="evidence" value="ECO:0007669"/>
    <property type="project" value="InterPro"/>
</dbReference>
<dbReference type="Gene3D" id="3.30.1330.70">
    <property type="entry name" value="Holliday junction resolvase RusA"/>
    <property type="match status" value="1"/>
</dbReference>
<evidence type="ECO:0000313" key="1">
    <source>
        <dbReference type="EMBL" id="GAV24789.1"/>
    </source>
</evidence>
<name>A0A1L8D0X4_9THEO</name>
<keyword evidence="2" id="KW-1185">Reference proteome</keyword>
<organism evidence="1 2">
    <name type="scientific">Carboxydothermus islandicus</name>
    <dbReference type="NCBI Taxonomy" id="661089"/>
    <lineage>
        <taxon>Bacteria</taxon>
        <taxon>Bacillati</taxon>
        <taxon>Bacillota</taxon>
        <taxon>Clostridia</taxon>
        <taxon>Thermoanaerobacterales</taxon>
        <taxon>Thermoanaerobacteraceae</taxon>
        <taxon>Carboxydothermus</taxon>
    </lineage>
</organism>
<sequence length="133" mass="15168">MEGYKIIIPGRPIAKERPRQGKYGVYTPRRTKQFENKVRIEATKQVDEILSGRLGIKIKFYIHGGRLPDIDNLTKSVLDGLIVKRVPKFGMAGIIEDDNIIEKISAERIIVLSKREERTEIYIYPRGAVNMAG</sequence>
<reference evidence="2" key="1">
    <citation type="submission" date="2016-12" db="EMBL/GenBank/DDBJ databases">
        <title>Draft Genome Sequences od Carboxydothermus pertinax and islandicus, Hydrogenogenic Carboxydotrophic Bacteria.</title>
        <authorList>
            <person name="Fukuyama Y."/>
            <person name="Ohmae K."/>
            <person name="Yoneda Y."/>
            <person name="Yoshida T."/>
            <person name="Sako Y."/>
        </authorList>
    </citation>
    <scope>NUCLEOTIDE SEQUENCE [LARGE SCALE GENOMIC DNA]</scope>
    <source>
        <strain evidence="2">SET</strain>
    </source>
</reference>
<dbReference type="STRING" id="661089.ciss_07220"/>
<keyword evidence="1" id="KW-0378">Hydrolase</keyword>
<accession>A0A1L8D0X4</accession>
<proteinExistence type="predicted"/>
<dbReference type="InterPro" id="IPR036614">
    <property type="entry name" value="RusA-like_sf"/>
</dbReference>
<dbReference type="SUPFAM" id="SSF103084">
    <property type="entry name" value="Holliday junction resolvase RusA"/>
    <property type="match status" value="1"/>
</dbReference>
<protein>
    <submittedName>
        <fullName evidence="1">Holliday junction DNA helicase</fullName>
    </submittedName>
</protein>
<keyword evidence="1" id="KW-0067">ATP-binding</keyword>
<evidence type="ECO:0000313" key="2">
    <source>
        <dbReference type="Proteomes" id="UP000187338"/>
    </source>
</evidence>
<keyword evidence="1" id="KW-0547">Nucleotide-binding</keyword>
<dbReference type="Proteomes" id="UP000187338">
    <property type="component" value="Unassembled WGS sequence"/>
</dbReference>
<gene>
    <name evidence="1" type="ORF">ciss_07220</name>
</gene>
<dbReference type="OrthoDB" id="1443745at2"/>
<dbReference type="AlphaFoldDB" id="A0A1L8D0X4"/>
<keyword evidence="1" id="KW-0347">Helicase</keyword>
<dbReference type="InterPro" id="IPR008822">
    <property type="entry name" value="Endonuclease_RusA-like"/>
</dbReference>
<dbReference type="RefSeq" id="WP_075864973.1">
    <property type="nucleotide sequence ID" value="NZ_BDJL01000017.1"/>
</dbReference>
<dbReference type="Pfam" id="PF05866">
    <property type="entry name" value="RusA"/>
    <property type="match status" value="1"/>
</dbReference>